<dbReference type="Proteomes" id="UP001055811">
    <property type="component" value="Linkage Group LG02"/>
</dbReference>
<evidence type="ECO:0000313" key="1">
    <source>
        <dbReference type="EMBL" id="KAI3781776.1"/>
    </source>
</evidence>
<dbReference type="EMBL" id="CM042010">
    <property type="protein sequence ID" value="KAI3781776.1"/>
    <property type="molecule type" value="Genomic_DNA"/>
</dbReference>
<sequence length="711" mass="80150">MAHWLKAAEDLFEVVDRRAKLVVGDELPNSSQSPAPLASNGQGSRAKSKKSKSKAKTEKPSEETSTPVDTSIKKTTSRASLPKDSSDKDLSTDNDEINHVHSSSKTEDNEQQKVHNDVPESDVPVSLSNEDTSTTATNGKVLSPIVNGTSLKSGEEILSVPVTLEDNESVKDHPTNDGEDVLLKDKESEIVVNNEGSQSLNSDTPSKDDSHKDRDLKIEPQIDEKKNQEHKTVTSPRKVEKLDSPKKVQDESGSPKKVQDQLEEAQGLLESSKTTGQSKEARLARVCAGLSSRLQEYKSENAQLEELLVAERDLSKSYEARIQQLQKDLSLSKEEVNRVESSMLEALAAKNAEIEALVSSMEMVKKQAALSEGNLASLQANMESIMRSRELTETRMMQALKEELASAERRAEEEHAAHNATKMAAMEREVELEHRALDASTALAKIQRMADERTAKAVELEQKVALLEVECSSLTQELQDTEARARRGQKKSPEDANQVIQMQAWQEEVERARQAQREAERKLSSMEAEVQKMRVEMAAMKRDAEHYSRQEHMELEKRYRELTDLLYYKQTQLEAMTSEKAAAEFQLEKEMKRIQEAQVEVEKSRFPRRASSTWDDDTDMKALEPLPFHHRHLVGASIQLQKAAKILDTGAVRAMRFLWRYPVARLLLVFYMVFVHLFMMYLLHRLQEQADSFSSREFAESMGLGNHTLLP</sequence>
<gene>
    <name evidence="1" type="ORF">L2E82_11800</name>
</gene>
<comment type="caution">
    <text evidence="1">The sequence shown here is derived from an EMBL/GenBank/DDBJ whole genome shotgun (WGS) entry which is preliminary data.</text>
</comment>
<protein>
    <submittedName>
        <fullName evidence="1">Uncharacterized protein</fullName>
    </submittedName>
</protein>
<reference evidence="1 2" key="2">
    <citation type="journal article" date="2022" name="Mol. Ecol. Resour.">
        <title>The genomes of chicory, endive, great burdock and yacon provide insights into Asteraceae paleo-polyploidization history and plant inulin production.</title>
        <authorList>
            <person name="Fan W."/>
            <person name="Wang S."/>
            <person name="Wang H."/>
            <person name="Wang A."/>
            <person name="Jiang F."/>
            <person name="Liu H."/>
            <person name="Zhao H."/>
            <person name="Xu D."/>
            <person name="Zhang Y."/>
        </authorList>
    </citation>
    <scope>NUCLEOTIDE SEQUENCE [LARGE SCALE GENOMIC DNA]</scope>
    <source>
        <strain evidence="2">cv. Punajuju</strain>
        <tissue evidence="1">Leaves</tissue>
    </source>
</reference>
<reference evidence="2" key="1">
    <citation type="journal article" date="2022" name="Mol. Ecol. Resour.">
        <title>The genomes of chicory, endive, great burdock and yacon provide insights into Asteraceae palaeo-polyploidization history and plant inulin production.</title>
        <authorList>
            <person name="Fan W."/>
            <person name="Wang S."/>
            <person name="Wang H."/>
            <person name="Wang A."/>
            <person name="Jiang F."/>
            <person name="Liu H."/>
            <person name="Zhao H."/>
            <person name="Xu D."/>
            <person name="Zhang Y."/>
        </authorList>
    </citation>
    <scope>NUCLEOTIDE SEQUENCE [LARGE SCALE GENOMIC DNA]</scope>
    <source>
        <strain evidence="2">cv. Punajuju</strain>
    </source>
</reference>
<organism evidence="1 2">
    <name type="scientific">Cichorium intybus</name>
    <name type="common">Chicory</name>
    <dbReference type="NCBI Taxonomy" id="13427"/>
    <lineage>
        <taxon>Eukaryota</taxon>
        <taxon>Viridiplantae</taxon>
        <taxon>Streptophyta</taxon>
        <taxon>Embryophyta</taxon>
        <taxon>Tracheophyta</taxon>
        <taxon>Spermatophyta</taxon>
        <taxon>Magnoliopsida</taxon>
        <taxon>eudicotyledons</taxon>
        <taxon>Gunneridae</taxon>
        <taxon>Pentapetalae</taxon>
        <taxon>asterids</taxon>
        <taxon>campanulids</taxon>
        <taxon>Asterales</taxon>
        <taxon>Asteraceae</taxon>
        <taxon>Cichorioideae</taxon>
        <taxon>Cichorieae</taxon>
        <taxon>Cichoriinae</taxon>
        <taxon>Cichorium</taxon>
    </lineage>
</organism>
<evidence type="ECO:0000313" key="2">
    <source>
        <dbReference type="Proteomes" id="UP001055811"/>
    </source>
</evidence>
<name>A0ACB9GEX8_CICIN</name>
<proteinExistence type="predicted"/>
<keyword evidence="2" id="KW-1185">Reference proteome</keyword>
<accession>A0ACB9GEX8</accession>